<keyword evidence="5" id="KW-0479">Metal-binding</keyword>
<sequence>MKSDVVIFLLGVKNLDKKRLVLIGNGMAGVSCIEHILKISQEKFEITIFGDEPYPNYNRIQLSNVLSGDVNLDNIFLNSWDWYRKNNMTLCTGHPITFIDKKNQMIYTDEMAPTKYDQLIIATGSRPYILPIPGVDKEGVMGYRNINDCKYLINTSKIYKKVVVIGGGLLGLEAARGLVNRSMDVTVVHRSNYLMNRQLDHTASKLLEEELKSQGLNFVMNKETEEIIGDERVRKVRFKDGTELDADLVIMAVGIRPNVSLAEKSGVAVNRGIVVNDFLESNVPNIYAIGECAEHRGSLYGLVAPSYEQGAVLAKHLCGVETEPYTGSFLATKLKVSGVHVFSVGEFIDRPGTKAFCLEDKSKGIYKKVLCERGTVIGAVLFGDISDGPRLAKMVRERSKIQDGHSPFESSLNNVNNHQSSVLNLSDDEFICDCNQVTKGTIVQAIHEQKLDTVEQVKTCTKASRTCGSCENYVEALLQEVLGKKYKGNKQNKIPFNGTKKEYHTQCPFCSVQCKMKLVEYETSDQKKYEVIPVNNPASEGRLCIKGRNAHQHVMAKDRITQPLLKVNHKFVPISWEKALTIIKSEFTKIKQEEGNHALGVYGGGSLTNEEAYLLGKFARVALQTKHIDYNGRFCMAAASSAAQKAFGMDRGLTNGLNEILHADCIILVGTNLAECQPTLTPYFSKAKQRGAFIINIDPRETETTALANLHLKIKPGTDAALANGILKIIVDHELVNHQFIQERTSGYEFLREHLASIQLDQIEDITGISIDQIKQVALKFGKAQTGMIFTARGVEQQIDGTQAVRNFINLLLVTGKIGRNGCGYGAITGQGNGQGGREHGQKADQLPGFRSIENPEHRSYIAKVWNIDEKTLPGKGVSAYEMMEKVHQGEITGLFVMGSNPVVSNPNANFVEEGLKKLKFLVVVDMFLSETGRMADLILPTSSYLENEGTMTNLEGRVTLRRATKNPPRGVKHDWEILCEIARVLGKEKFFSFTSPEDIFNELRVASRGGKADYYGITYDRLTQSGGLYWPCPSIDDSGKARLFEESFASIDGKAHITPVLNEDKKEKTSDEFPLYLTTGRILKHYLTGVQTRRSPQLNSDNNESFLEIHPQTAEEFHIKDGAWVKLESRRGSATVRSKLTNRIRKDTVFVPIHWGDNQSINRVTSQALDPYSKIPGFKSCAVNIIPIDDPM</sequence>
<dbReference type="SUPFAM" id="SSF53706">
    <property type="entry name" value="Formate dehydrogenase/DMSO reductase, domains 1-3"/>
    <property type="match status" value="1"/>
</dbReference>
<gene>
    <name evidence="10" type="ORF">GMB86_07425</name>
</gene>
<dbReference type="SMART" id="SM00926">
    <property type="entry name" value="Molybdop_Fe4S4"/>
    <property type="match status" value="1"/>
</dbReference>
<dbReference type="GO" id="GO:0022904">
    <property type="term" value="P:respiratory electron transport chain"/>
    <property type="evidence" value="ECO:0007669"/>
    <property type="project" value="TreeGrafter"/>
</dbReference>
<dbReference type="InterPro" id="IPR036188">
    <property type="entry name" value="FAD/NAD-bd_sf"/>
</dbReference>
<dbReference type="Pfam" id="PF00384">
    <property type="entry name" value="Molybdopterin"/>
    <property type="match status" value="1"/>
</dbReference>
<evidence type="ECO:0000256" key="3">
    <source>
        <dbReference type="ARBA" id="ARBA00022485"/>
    </source>
</evidence>
<dbReference type="InterPro" id="IPR016156">
    <property type="entry name" value="FAD/NAD-linked_Rdtase_dimer_sf"/>
</dbReference>
<feature type="domain" description="4Fe-4S Mo/W bis-MGD-type" evidence="9">
    <location>
        <begin position="500"/>
        <end position="558"/>
    </location>
</feature>
<dbReference type="CDD" id="cd19943">
    <property type="entry name" value="NirB_Fer2_BFD-like_1"/>
    <property type="match status" value="1"/>
</dbReference>
<dbReference type="Pfam" id="PF18267">
    <property type="entry name" value="Rubredoxin_C"/>
    <property type="match status" value="1"/>
</dbReference>
<dbReference type="GO" id="GO:0016020">
    <property type="term" value="C:membrane"/>
    <property type="evidence" value="ECO:0007669"/>
    <property type="project" value="TreeGrafter"/>
</dbReference>
<dbReference type="AlphaFoldDB" id="A0A6N8CNW0"/>
<dbReference type="CDD" id="cd00508">
    <property type="entry name" value="MopB_CT_Fdh-Nap-like"/>
    <property type="match status" value="1"/>
</dbReference>
<dbReference type="GO" id="GO:0046872">
    <property type="term" value="F:metal ion binding"/>
    <property type="evidence" value="ECO:0007669"/>
    <property type="project" value="UniProtKB-KW"/>
</dbReference>
<dbReference type="InterPro" id="IPR009010">
    <property type="entry name" value="Asp_de-COase-like_dom_sf"/>
</dbReference>
<evidence type="ECO:0000256" key="4">
    <source>
        <dbReference type="ARBA" id="ARBA00022630"/>
    </source>
</evidence>
<evidence type="ECO:0000256" key="6">
    <source>
        <dbReference type="ARBA" id="ARBA00022827"/>
    </source>
</evidence>
<dbReference type="PRINTS" id="PR00368">
    <property type="entry name" value="FADPNR"/>
</dbReference>
<evidence type="ECO:0000256" key="7">
    <source>
        <dbReference type="ARBA" id="ARBA00023004"/>
    </source>
</evidence>
<evidence type="ECO:0000313" key="10">
    <source>
        <dbReference type="EMBL" id="MTT31839.1"/>
    </source>
</evidence>
<dbReference type="SUPFAM" id="SSF51905">
    <property type="entry name" value="FAD/NAD(P)-binding domain"/>
    <property type="match status" value="1"/>
</dbReference>
<evidence type="ECO:0000256" key="2">
    <source>
        <dbReference type="ARBA" id="ARBA00001974"/>
    </source>
</evidence>
<dbReference type="Proteomes" id="UP000440978">
    <property type="component" value="Unassembled WGS sequence"/>
</dbReference>
<dbReference type="EMBL" id="WNHB01000009">
    <property type="protein sequence ID" value="MTT31839.1"/>
    <property type="molecule type" value="Genomic_DNA"/>
</dbReference>
<dbReference type="GO" id="GO:0003954">
    <property type="term" value="F:NADH dehydrogenase activity"/>
    <property type="evidence" value="ECO:0007669"/>
    <property type="project" value="TreeGrafter"/>
</dbReference>
<dbReference type="InterPro" id="IPR006963">
    <property type="entry name" value="Mopterin_OxRdtase_4Fe-4S_dom"/>
</dbReference>
<comment type="caution">
    <text evidence="10">The sequence shown here is derived from an EMBL/GenBank/DDBJ whole genome shotgun (WGS) entry which is preliminary data.</text>
</comment>
<evidence type="ECO:0000259" key="9">
    <source>
        <dbReference type="PROSITE" id="PS51669"/>
    </source>
</evidence>
<dbReference type="Gene3D" id="2.40.40.20">
    <property type="match status" value="1"/>
</dbReference>
<dbReference type="Gene3D" id="2.20.25.90">
    <property type="entry name" value="ADC-like domains"/>
    <property type="match status" value="1"/>
</dbReference>
<comment type="cofactor">
    <cofactor evidence="2">
        <name>FAD</name>
        <dbReference type="ChEBI" id="CHEBI:57692"/>
    </cofactor>
</comment>
<dbReference type="PANTHER" id="PTHR43105">
    <property type="entry name" value="RESPIRATORY NITRATE REDUCTASE"/>
    <property type="match status" value="1"/>
</dbReference>
<dbReference type="Gene3D" id="3.30.390.30">
    <property type="match status" value="1"/>
</dbReference>
<dbReference type="Pfam" id="PF04879">
    <property type="entry name" value="Molybdop_Fe4S4"/>
    <property type="match status" value="1"/>
</dbReference>
<dbReference type="Gene3D" id="3.40.50.740">
    <property type="match status" value="1"/>
</dbReference>
<evidence type="ECO:0000256" key="8">
    <source>
        <dbReference type="ARBA" id="ARBA00023014"/>
    </source>
</evidence>
<dbReference type="GO" id="GO:0043546">
    <property type="term" value="F:molybdopterin cofactor binding"/>
    <property type="evidence" value="ECO:0007669"/>
    <property type="project" value="InterPro"/>
</dbReference>
<dbReference type="InterPro" id="IPR041854">
    <property type="entry name" value="BFD-like_2Fe2S-bd_dom_sf"/>
</dbReference>
<dbReference type="InterPro" id="IPR007419">
    <property type="entry name" value="BFD-like_2Fe2S-bd_dom"/>
</dbReference>
<dbReference type="PRINTS" id="PR00411">
    <property type="entry name" value="PNDRDTASEI"/>
</dbReference>
<dbReference type="SUPFAM" id="SSF50692">
    <property type="entry name" value="ADC-like"/>
    <property type="match status" value="1"/>
</dbReference>
<dbReference type="Pfam" id="PF07992">
    <property type="entry name" value="Pyr_redox_2"/>
    <property type="match status" value="1"/>
</dbReference>
<dbReference type="PROSITE" id="PS51669">
    <property type="entry name" value="4FE4S_MOW_BIS_MGD"/>
    <property type="match status" value="1"/>
</dbReference>
<keyword evidence="8" id="KW-0411">Iron-sulfur</keyword>
<evidence type="ECO:0000256" key="5">
    <source>
        <dbReference type="ARBA" id="ARBA00022723"/>
    </source>
</evidence>
<dbReference type="InterPro" id="IPR050123">
    <property type="entry name" value="Prok_molybdopt-oxidoreductase"/>
</dbReference>
<dbReference type="NCBIfam" id="NF047855">
    <property type="entry name" value="AssmNtatRedNasC"/>
    <property type="match status" value="1"/>
</dbReference>
<proteinExistence type="predicted"/>
<dbReference type="FunFam" id="3.50.50.60:FF:000033">
    <property type="entry name" value="Nitrite reductase [NAD(P)H], large subunit"/>
    <property type="match status" value="1"/>
</dbReference>
<organism evidence="10 11">
    <name type="scientific">Terrilactibacillus tamarindi</name>
    <dbReference type="NCBI Taxonomy" id="2599694"/>
    <lineage>
        <taxon>Bacteria</taxon>
        <taxon>Bacillati</taxon>
        <taxon>Bacillota</taxon>
        <taxon>Bacilli</taxon>
        <taxon>Bacillales</taxon>
        <taxon>Bacillaceae</taxon>
        <taxon>Terrilactibacillus</taxon>
    </lineage>
</organism>
<keyword evidence="11" id="KW-1185">Reference proteome</keyword>
<dbReference type="InterPro" id="IPR041575">
    <property type="entry name" value="Rubredoxin_C"/>
</dbReference>
<keyword evidence="6" id="KW-0274">FAD</keyword>
<keyword evidence="7" id="KW-0408">Iron</keyword>
<name>A0A6N8CNW0_9BACI</name>
<dbReference type="PANTHER" id="PTHR43105:SF10">
    <property type="entry name" value="NADH-QUINONE OXIDOREDUCTASE SUBUNIT G"/>
    <property type="match status" value="1"/>
</dbReference>
<keyword evidence="3" id="KW-0004">4Fe-4S</keyword>
<protein>
    <submittedName>
        <fullName evidence="10">Molybdopterin-dependent oxidoreductase</fullName>
    </submittedName>
</protein>
<accession>A0A6N8CNW0</accession>
<dbReference type="Gene3D" id="1.10.10.1100">
    <property type="entry name" value="BFD-like [2Fe-2S]-binding domain"/>
    <property type="match status" value="1"/>
</dbReference>
<dbReference type="Gene3D" id="3.40.228.10">
    <property type="entry name" value="Dimethylsulfoxide Reductase, domain 2"/>
    <property type="match status" value="1"/>
</dbReference>
<dbReference type="PROSITE" id="PS51257">
    <property type="entry name" value="PROKAR_LIPOPROTEIN"/>
    <property type="match status" value="1"/>
</dbReference>
<dbReference type="InterPro" id="IPR006657">
    <property type="entry name" value="MoPterin_dinucl-bd_dom"/>
</dbReference>
<reference evidence="10 11" key="1">
    <citation type="submission" date="2019-11" db="EMBL/GenBank/DDBJ databases">
        <title>Terrilactibacillus tamarindus sp. nov. BCM23-1 isolated from bark of Tamarindus indica.</title>
        <authorList>
            <person name="Kingkaew E."/>
            <person name="Tanasupawat S."/>
        </authorList>
    </citation>
    <scope>NUCLEOTIDE SEQUENCE [LARGE SCALE GENOMIC DNA]</scope>
    <source>
        <strain evidence="10 11">BCM23-1</strain>
    </source>
</reference>
<dbReference type="OrthoDB" id="9805142at2"/>
<dbReference type="Pfam" id="PF04324">
    <property type="entry name" value="Fer2_BFD"/>
    <property type="match status" value="1"/>
</dbReference>
<keyword evidence="4" id="KW-0285">Flavoprotein</keyword>
<comment type="cofactor">
    <cofactor evidence="1">
        <name>Mo-bis(molybdopterin guanine dinucleotide)</name>
        <dbReference type="ChEBI" id="CHEBI:60539"/>
    </cofactor>
</comment>
<dbReference type="Gene3D" id="3.50.50.60">
    <property type="entry name" value="FAD/NAD(P)-binding domain"/>
    <property type="match status" value="2"/>
</dbReference>
<dbReference type="Pfam" id="PF01568">
    <property type="entry name" value="Molydop_binding"/>
    <property type="match status" value="1"/>
</dbReference>
<evidence type="ECO:0000313" key="11">
    <source>
        <dbReference type="Proteomes" id="UP000440978"/>
    </source>
</evidence>
<dbReference type="InterPro" id="IPR006656">
    <property type="entry name" value="Mopterin_OxRdtase"/>
</dbReference>
<dbReference type="InterPro" id="IPR023753">
    <property type="entry name" value="FAD/NAD-binding_dom"/>
</dbReference>
<dbReference type="GO" id="GO:0051539">
    <property type="term" value="F:4 iron, 4 sulfur cluster binding"/>
    <property type="evidence" value="ECO:0007669"/>
    <property type="project" value="UniProtKB-KW"/>
</dbReference>
<evidence type="ECO:0000256" key="1">
    <source>
        <dbReference type="ARBA" id="ARBA00001942"/>
    </source>
</evidence>